<evidence type="ECO:0000313" key="2">
    <source>
        <dbReference type="EMBL" id="OCF24268.1"/>
    </source>
</evidence>
<evidence type="ECO:0000256" key="1">
    <source>
        <dbReference type="SAM" id="MobiDB-lite"/>
    </source>
</evidence>
<reference evidence="3" key="4">
    <citation type="submission" date="2024-02" db="EMBL/GenBank/DDBJ databases">
        <title>Comparative genomics of Cryptococcus and Kwoniella reveals pathogenesis evolution and contrasting modes of karyotype evolution via chromosome fusion or intercentromeric recombination.</title>
        <authorList>
            <person name="Coelho M.A."/>
            <person name="David-Palma M."/>
            <person name="Shea T."/>
            <person name="Bowers K."/>
            <person name="McGinley-Smith S."/>
            <person name="Mohammad A.W."/>
            <person name="Gnirke A."/>
            <person name="Yurkov A.M."/>
            <person name="Nowrousian M."/>
            <person name="Sun S."/>
            <person name="Cuomo C.A."/>
            <person name="Heitman J."/>
        </authorList>
    </citation>
    <scope>NUCLEOTIDE SEQUENCE</scope>
    <source>
        <strain evidence="3">CBS 10118</strain>
    </source>
</reference>
<evidence type="ECO:0000313" key="4">
    <source>
        <dbReference type="Proteomes" id="UP000092730"/>
    </source>
</evidence>
<proteinExistence type="predicted"/>
<reference evidence="3" key="2">
    <citation type="submission" date="2013-07" db="EMBL/GenBank/DDBJ databases">
        <authorList>
            <consortium name="The Broad Institute Genome Sequencing Platform"/>
            <person name="Cuomo C."/>
            <person name="Litvintseva A."/>
            <person name="Chen Y."/>
            <person name="Heitman J."/>
            <person name="Sun S."/>
            <person name="Springer D."/>
            <person name="Dromer F."/>
            <person name="Young S.K."/>
            <person name="Zeng Q."/>
            <person name="Gargeya S."/>
            <person name="Fitzgerald M."/>
            <person name="Abouelleil A."/>
            <person name="Alvarado L."/>
            <person name="Berlin A.M."/>
            <person name="Chapman S.B."/>
            <person name="Dewar J."/>
            <person name="Goldberg J."/>
            <person name="Griggs A."/>
            <person name="Gujja S."/>
            <person name="Hansen M."/>
            <person name="Howarth C."/>
            <person name="Imamovic A."/>
            <person name="Larimer J."/>
            <person name="McCowan C."/>
            <person name="Murphy C."/>
            <person name="Pearson M."/>
            <person name="Priest M."/>
            <person name="Roberts A."/>
            <person name="Saif S."/>
            <person name="Shea T."/>
            <person name="Sykes S."/>
            <person name="Wortman J."/>
            <person name="Nusbaum C."/>
            <person name="Birren B."/>
        </authorList>
    </citation>
    <scope>NUCLEOTIDE SEQUENCE</scope>
    <source>
        <strain evidence="3">CBS 10118</strain>
    </source>
</reference>
<dbReference type="RefSeq" id="XP_019045338.1">
    <property type="nucleotide sequence ID" value="XM_019192341.1"/>
</dbReference>
<reference evidence="2" key="1">
    <citation type="submission" date="2013-07" db="EMBL/GenBank/DDBJ databases">
        <title>The Genome Sequence of Cryptococcus bestiolae CBS10118.</title>
        <authorList>
            <consortium name="The Broad Institute Genome Sequencing Platform"/>
            <person name="Cuomo C."/>
            <person name="Litvintseva A."/>
            <person name="Chen Y."/>
            <person name="Heitman J."/>
            <person name="Sun S."/>
            <person name="Springer D."/>
            <person name="Dromer F."/>
            <person name="Young S.K."/>
            <person name="Zeng Q."/>
            <person name="Gargeya S."/>
            <person name="Fitzgerald M."/>
            <person name="Abouelleil A."/>
            <person name="Alvarado L."/>
            <person name="Berlin A.M."/>
            <person name="Chapman S.B."/>
            <person name="Dewar J."/>
            <person name="Goldberg J."/>
            <person name="Griggs A."/>
            <person name="Gujja S."/>
            <person name="Hansen M."/>
            <person name="Howarth C."/>
            <person name="Imamovic A."/>
            <person name="Larimer J."/>
            <person name="McCowan C."/>
            <person name="Murphy C."/>
            <person name="Pearson M."/>
            <person name="Priest M."/>
            <person name="Roberts A."/>
            <person name="Saif S."/>
            <person name="Shea T."/>
            <person name="Sykes S."/>
            <person name="Wortman J."/>
            <person name="Nusbaum C."/>
            <person name="Birren B."/>
        </authorList>
    </citation>
    <scope>NUCLEOTIDE SEQUENCE [LARGE SCALE GENOMIC DNA]</scope>
    <source>
        <strain evidence="2">CBS 10118</strain>
    </source>
</reference>
<dbReference type="KEGG" id="kbi:30210126"/>
<sequence length="219" mass="24224">MAPNDESSLDDYAPSPSVKYNYKITLVRPPATNRSDFEPQPLKILGGTSDPPSDQNKSPARSYQATFLRVTICGAAASLVASSSKGWKPFWRRNEGSSTFSCTNPRRIDWNLVSPHEIQRMEMEINDPAFQAYTVPDTFESTTNQKLKTKLSDVNANPIVLRDVGDIRLKDALHTTLHHSSGDTSPLTPTHCRSRRIVSLNARETSDGIVDSYNLQGGS</sequence>
<dbReference type="AlphaFoldDB" id="A0A1B9FZR7"/>
<protein>
    <submittedName>
        <fullName evidence="2">Uncharacterized protein</fullName>
    </submittedName>
</protein>
<dbReference type="Proteomes" id="UP000092730">
    <property type="component" value="Chromosome 5"/>
</dbReference>
<name>A0A1B9FZR7_9TREE</name>
<dbReference type="VEuPathDB" id="FungiDB:I302_05727"/>
<accession>A0A1B9FZR7</accession>
<feature type="compositionally biased region" description="Polar residues" evidence="1">
    <location>
        <begin position="50"/>
        <end position="61"/>
    </location>
</feature>
<dbReference type="EMBL" id="CP144545">
    <property type="protein sequence ID" value="WVW84974.1"/>
    <property type="molecule type" value="Genomic_DNA"/>
</dbReference>
<organism evidence="2">
    <name type="scientific">Kwoniella bestiolae CBS 10118</name>
    <dbReference type="NCBI Taxonomy" id="1296100"/>
    <lineage>
        <taxon>Eukaryota</taxon>
        <taxon>Fungi</taxon>
        <taxon>Dikarya</taxon>
        <taxon>Basidiomycota</taxon>
        <taxon>Agaricomycotina</taxon>
        <taxon>Tremellomycetes</taxon>
        <taxon>Tremellales</taxon>
        <taxon>Cryptococcaceae</taxon>
        <taxon>Kwoniella</taxon>
    </lineage>
</organism>
<dbReference type="GeneID" id="30210126"/>
<keyword evidence="4" id="KW-1185">Reference proteome</keyword>
<reference evidence="2" key="3">
    <citation type="submission" date="2014-01" db="EMBL/GenBank/DDBJ databases">
        <title>Evolution of pathogenesis and genome organization in the Tremellales.</title>
        <authorList>
            <person name="Cuomo C."/>
            <person name="Litvintseva A."/>
            <person name="Heitman J."/>
            <person name="Chen Y."/>
            <person name="Sun S."/>
            <person name="Springer D."/>
            <person name="Dromer F."/>
            <person name="Young S."/>
            <person name="Zeng Q."/>
            <person name="Chapman S."/>
            <person name="Gujja S."/>
            <person name="Saif S."/>
            <person name="Birren B."/>
        </authorList>
    </citation>
    <scope>NUCLEOTIDE SEQUENCE</scope>
    <source>
        <strain evidence="2">CBS 10118</strain>
    </source>
</reference>
<evidence type="ECO:0000313" key="3">
    <source>
        <dbReference type="EMBL" id="WVW84974.1"/>
    </source>
</evidence>
<gene>
    <name evidence="2" type="ORF">I302_05727</name>
    <name evidence="3" type="ORF">I302_107010</name>
</gene>
<feature type="region of interest" description="Disordered" evidence="1">
    <location>
        <begin position="30"/>
        <end position="61"/>
    </location>
</feature>
<dbReference type="EMBL" id="KI894022">
    <property type="protein sequence ID" value="OCF24268.1"/>
    <property type="molecule type" value="Genomic_DNA"/>
</dbReference>